<accession>T2IFL4</accession>
<organism evidence="1 2">
    <name type="scientific">Crocosphaera watsonii WH 8502</name>
    <dbReference type="NCBI Taxonomy" id="423474"/>
    <lineage>
        <taxon>Bacteria</taxon>
        <taxon>Bacillati</taxon>
        <taxon>Cyanobacteriota</taxon>
        <taxon>Cyanophyceae</taxon>
        <taxon>Oscillatoriophycideae</taxon>
        <taxon>Chroococcales</taxon>
        <taxon>Aphanothecaceae</taxon>
        <taxon>Crocosphaera</taxon>
    </lineage>
</organism>
<comment type="caution">
    <text evidence="1">The sequence shown here is derived from an EMBL/GenBank/DDBJ whole genome shotgun (WGS) entry which is preliminary data.</text>
</comment>
<protein>
    <submittedName>
        <fullName evidence="1">Uncharacterized protein</fullName>
    </submittedName>
</protein>
<dbReference type="Proteomes" id="UP000018348">
    <property type="component" value="Unassembled WGS sequence"/>
</dbReference>
<dbReference type="RefSeq" id="WP_021830858.1">
    <property type="nucleotide sequence ID" value="NZ_CAQK01000501.1"/>
</dbReference>
<proteinExistence type="predicted"/>
<reference evidence="1 2" key="1">
    <citation type="submission" date="2013-01" db="EMBL/GenBank/DDBJ databases">
        <authorList>
            <person name="Bench S."/>
        </authorList>
    </citation>
    <scope>NUCLEOTIDE SEQUENCE [LARGE SCALE GENOMIC DNA]</scope>
    <source>
        <strain evidence="1 2">WH 8502</strain>
    </source>
</reference>
<reference evidence="1 2" key="2">
    <citation type="submission" date="2013-09" db="EMBL/GenBank/DDBJ databases">
        <title>Whole genome comparison of six Crocosphaera watsonii strains with differing phenotypes.</title>
        <authorList>
            <person name="Bench S.R."/>
            <person name="Heller P."/>
            <person name="Frank I."/>
            <person name="Arciniega M."/>
            <person name="Shilova I.N."/>
            <person name="Zehr J.P."/>
        </authorList>
    </citation>
    <scope>NUCLEOTIDE SEQUENCE [LARGE SCALE GENOMIC DNA]</scope>
    <source>
        <strain evidence="1 2">WH 8502</strain>
    </source>
</reference>
<evidence type="ECO:0000313" key="1">
    <source>
        <dbReference type="EMBL" id="CCQ51627.1"/>
    </source>
</evidence>
<dbReference type="AlphaFoldDB" id="T2IFL4"/>
<gene>
    <name evidence="1" type="ORF">CWATWH8502_856</name>
</gene>
<name>T2IFL4_CROWT</name>
<sequence length="168" mass="19224">MAKFGAIYLSIDVTKKSIEEVENVAAILVKQGYLFTVRYHQDSPWIQLYIDEPENVISYAKQVARIFPNKQTLGLAAYTVSDSVSFCYFQGENIIRLLQSGFSQERQWEIIEGEKQAWEDELFSKLTLEIGKIGMVSYHIQQIGVLLNLPGFGIPRQGEPWTKEVTQE</sequence>
<dbReference type="EMBL" id="CAQK01000501">
    <property type="protein sequence ID" value="CCQ51627.1"/>
    <property type="molecule type" value="Genomic_DNA"/>
</dbReference>
<evidence type="ECO:0000313" key="2">
    <source>
        <dbReference type="Proteomes" id="UP000018348"/>
    </source>
</evidence>